<feature type="compositionally biased region" description="Basic and acidic residues" evidence="1">
    <location>
        <begin position="169"/>
        <end position="183"/>
    </location>
</feature>
<feature type="compositionally biased region" description="Basic residues" evidence="1">
    <location>
        <begin position="972"/>
        <end position="984"/>
    </location>
</feature>
<dbReference type="EMBL" id="LSBH01000009">
    <property type="protein sequence ID" value="OAQ74676.1"/>
    <property type="molecule type" value="Genomic_DNA"/>
</dbReference>
<evidence type="ECO:0000313" key="2">
    <source>
        <dbReference type="EMBL" id="OAQ74676.1"/>
    </source>
</evidence>
<feature type="compositionally biased region" description="Basic and acidic residues" evidence="1">
    <location>
        <begin position="245"/>
        <end position="254"/>
    </location>
</feature>
<feature type="compositionally biased region" description="Basic and acidic residues" evidence="1">
    <location>
        <begin position="835"/>
        <end position="844"/>
    </location>
</feature>
<accession>A0A179GA32</accession>
<feature type="compositionally biased region" description="Pro residues" evidence="1">
    <location>
        <begin position="727"/>
        <end position="738"/>
    </location>
</feature>
<dbReference type="Proteomes" id="UP000078240">
    <property type="component" value="Unassembled WGS sequence"/>
</dbReference>
<evidence type="ECO:0000256" key="1">
    <source>
        <dbReference type="SAM" id="MobiDB-lite"/>
    </source>
</evidence>
<feature type="region of interest" description="Disordered" evidence="1">
    <location>
        <begin position="815"/>
        <end position="844"/>
    </location>
</feature>
<feature type="compositionally biased region" description="Basic and acidic residues" evidence="1">
    <location>
        <begin position="1022"/>
        <end position="1032"/>
    </location>
</feature>
<feature type="compositionally biased region" description="Polar residues" evidence="1">
    <location>
        <begin position="542"/>
        <end position="559"/>
    </location>
</feature>
<gene>
    <name evidence="2" type="ORF">VFPBJ_09971</name>
</gene>
<feature type="compositionally biased region" description="Basic and acidic residues" evidence="1">
    <location>
        <begin position="606"/>
        <end position="627"/>
    </location>
</feature>
<comment type="caution">
    <text evidence="2">The sequence shown here is derived from an EMBL/GenBank/DDBJ whole genome shotgun (WGS) entry which is preliminary data.</text>
</comment>
<reference evidence="2 3" key="1">
    <citation type="submission" date="2016-01" db="EMBL/GenBank/DDBJ databases">
        <title>Biosynthesis of antibiotic leucinostatins and their inhibition on Phytophthora in bio-control Purpureocillium lilacinum.</title>
        <authorList>
            <person name="Wang G."/>
            <person name="Liu Z."/>
            <person name="Lin R."/>
            <person name="Li E."/>
            <person name="Mao Z."/>
            <person name="Ling J."/>
            <person name="Yin W."/>
            <person name="Xie B."/>
        </authorList>
    </citation>
    <scope>NUCLEOTIDE SEQUENCE [LARGE SCALE GENOMIC DNA]</scope>
    <source>
        <strain evidence="2">PLBJ-1</strain>
    </source>
</reference>
<feature type="region of interest" description="Disordered" evidence="1">
    <location>
        <begin position="956"/>
        <end position="988"/>
    </location>
</feature>
<feature type="compositionally biased region" description="Basic and acidic residues" evidence="1">
    <location>
        <begin position="279"/>
        <end position="297"/>
    </location>
</feature>
<organism evidence="2 3">
    <name type="scientific">Purpureocillium lilacinum</name>
    <name type="common">Paecilomyces lilacinus</name>
    <dbReference type="NCBI Taxonomy" id="33203"/>
    <lineage>
        <taxon>Eukaryota</taxon>
        <taxon>Fungi</taxon>
        <taxon>Dikarya</taxon>
        <taxon>Ascomycota</taxon>
        <taxon>Pezizomycotina</taxon>
        <taxon>Sordariomycetes</taxon>
        <taxon>Hypocreomycetidae</taxon>
        <taxon>Hypocreales</taxon>
        <taxon>Ophiocordycipitaceae</taxon>
        <taxon>Purpureocillium</taxon>
    </lineage>
</organism>
<feature type="region of interest" description="Disordered" evidence="1">
    <location>
        <begin position="63"/>
        <end position="218"/>
    </location>
</feature>
<sequence length="1048" mass="116829">MLAPSAPIMTAPLPEYGLDEGLMAQRRFKKHKALPRPRQGGLDYTRSAAVEYDLVIDTTPVVHIAGSQPSSPRTLKHESRRIGSGPDLPPTPPNHSRNSSSSHSALPSSPTLNENSFVQTPPRNAVQRSIATPPDQRSPPTPDVTPPGPASRPRVLRPSALDRSFSRTTDSRTESFKTAREEPLSSDDEGGKSTVRPAIGSANTSRSTILPVADAQPSKVVQPQTLDMALEHLQATPTDIYTPRTKGEFGRFDGDWGTQSDVEQEWDDNLQRQVTVKKRQQETRTPRSPRQDEHNDVIDDDVATPTNATKAVRQMSLRETAETNPSPPRKVERKRESQALSSSGTSIRTDPRRSSEHSARSNPSNASTIVEAILIDAPPQRQRTLRHVQKRTSLREPMGTPMQPSARRTAPRQPDRSPHGKQLPDRGRRPESYGSNLTSNSISSGRARREVWKNGGIPVVVVPDRRSSSKPKSSKEPSLWSTSSRRSRRTMSVGSPTRDRSPARDVPVGVGRQSRRGRSRPVSESDPLDQRTIDYPPVIPARSSSLSAPTSRNASRTGSLTAESLQALNKLHQAPNPGRKEAIGREPQLEPSLMPEIDVHSPTSNHRFDKGDAHDHLSLGKPDDGASSKRYSSRNTPFSIASFETSGTAPELVEALAVHMYPHQNSSVVVVHHSAKPSEASDSTNKETAAEEVPDLPKITATNPDGRLATPPQQRESLDEVDSPLRNPRPPPQPPKHPPAINFIPATPSGLTPAEERLVQLGNFYEATESRPPRRPSLVRRAFSRRRHSIDYPPTASKAPGFLTRTFSLSGATRRGWSAAKDGENPDAMPVYPQEDDKPSDEDKLHPYWRPQWPTDDGLECDGSCQHEGHDHEDEIFRYPLVDNRPRKPVRSLSAKMKRTFAIFPTRDDEFFPADSSEGPDRRTIRRTPSGNLRVMRRRPSGESLNRRESMFDRAWPRNDDRPRQPFWRSRSLQRRASKERVRRASSLGSRLEGIQNLPRLFSERRRERRTQELRQMISGPKEVRDGVDEVIKPMSARNRQYGSNAMV</sequence>
<name>A0A179GA32_PURLI</name>
<feature type="region of interest" description="Disordered" evidence="1">
    <location>
        <begin position="672"/>
        <end position="746"/>
    </location>
</feature>
<feature type="compositionally biased region" description="Polar residues" evidence="1">
    <location>
        <begin position="433"/>
        <end position="444"/>
    </location>
</feature>
<feature type="compositionally biased region" description="Pro residues" evidence="1">
    <location>
        <begin position="136"/>
        <end position="150"/>
    </location>
</feature>
<feature type="compositionally biased region" description="Basic residues" evidence="1">
    <location>
        <begin position="383"/>
        <end position="392"/>
    </location>
</feature>
<feature type="compositionally biased region" description="Basic and acidic residues" evidence="1">
    <location>
        <begin position="578"/>
        <end position="588"/>
    </location>
</feature>
<feature type="compositionally biased region" description="Basic and acidic residues" evidence="1">
    <location>
        <begin position="349"/>
        <end position="359"/>
    </location>
</feature>
<feature type="compositionally biased region" description="Low complexity" evidence="1">
    <location>
        <begin position="94"/>
        <end position="112"/>
    </location>
</feature>
<protein>
    <submittedName>
        <fullName evidence="2">Uncharacterized protein</fullName>
    </submittedName>
</protein>
<feature type="region of interest" description="Disordered" evidence="1">
    <location>
        <begin position="239"/>
        <end position="559"/>
    </location>
</feature>
<feature type="region of interest" description="Disordered" evidence="1">
    <location>
        <begin position="572"/>
        <end position="634"/>
    </location>
</feature>
<dbReference type="AlphaFoldDB" id="A0A179GA32"/>
<feature type="compositionally biased region" description="Basic and acidic residues" evidence="1">
    <location>
        <begin position="413"/>
        <end position="431"/>
    </location>
</feature>
<proteinExistence type="predicted"/>
<evidence type="ECO:0000313" key="3">
    <source>
        <dbReference type="Proteomes" id="UP000078240"/>
    </source>
</evidence>
<feature type="compositionally biased region" description="Polar residues" evidence="1">
    <location>
        <begin position="338"/>
        <end position="348"/>
    </location>
</feature>
<feature type="compositionally biased region" description="Polar residues" evidence="1">
    <location>
        <begin position="1038"/>
        <end position="1048"/>
    </location>
</feature>
<feature type="compositionally biased region" description="Polar residues" evidence="1">
    <location>
        <begin position="113"/>
        <end position="130"/>
    </location>
</feature>
<feature type="region of interest" description="Disordered" evidence="1">
    <location>
        <begin position="1014"/>
        <end position="1048"/>
    </location>
</feature>